<evidence type="ECO:0000256" key="6">
    <source>
        <dbReference type="ARBA" id="ARBA00023157"/>
    </source>
</evidence>
<feature type="non-terminal residue" evidence="10">
    <location>
        <position position="1"/>
    </location>
</feature>
<dbReference type="EMBL" id="JBJQND010000011">
    <property type="protein sequence ID" value="KAL3861483.1"/>
    <property type="molecule type" value="Genomic_DNA"/>
</dbReference>
<evidence type="ECO:0000313" key="10">
    <source>
        <dbReference type="EMBL" id="KAL3861483.1"/>
    </source>
</evidence>
<dbReference type="InterPro" id="IPR001590">
    <property type="entry name" value="Peptidase_M12B"/>
</dbReference>
<comment type="caution">
    <text evidence="10">The sequence shown here is derived from an EMBL/GenBank/DDBJ whole genome shotgun (WGS) entry which is preliminary data.</text>
</comment>
<dbReference type="Pfam" id="PF01421">
    <property type="entry name" value="Reprolysin"/>
    <property type="match status" value="1"/>
</dbReference>
<evidence type="ECO:0000256" key="4">
    <source>
        <dbReference type="ARBA" id="ARBA00022833"/>
    </source>
</evidence>
<feature type="non-terminal residue" evidence="10">
    <location>
        <position position="177"/>
    </location>
</feature>
<dbReference type="InterPro" id="IPR024079">
    <property type="entry name" value="MetalloPept_cat_dom_sf"/>
</dbReference>
<feature type="binding site" evidence="8">
    <location>
        <position position="31"/>
    </location>
    <ligand>
        <name>Zn(2+)</name>
        <dbReference type="ChEBI" id="CHEBI:29105"/>
        <note>catalytic</note>
    </ligand>
</feature>
<keyword evidence="7" id="KW-0325">Glycoprotein</keyword>
<dbReference type="Gene3D" id="3.40.1620.60">
    <property type="match status" value="1"/>
</dbReference>
<keyword evidence="6" id="KW-1015">Disulfide bond</keyword>
<dbReference type="GO" id="GO:0008237">
    <property type="term" value="F:metallopeptidase activity"/>
    <property type="evidence" value="ECO:0007669"/>
    <property type="project" value="UniProtKB-KW"/>
</dbReference>
<evidence type="ECO:0000256" key="8">
    <source>
        <dbReference type="PROSITE-ProRule" id="PRU00276"/>
    </source>
</evidence>
<name>A0ABD3VKB6_SINWO</name>
<dbReference type="SUPFAM" id="SSF55486">
    <property type="entry name" value="Metalloproteases ('zincins'), catalytic domain"/>
    <property type="match status" value="1"/>
</dbReference>
<dbReference type="PANTHER" id="PTHR11905:SF159">
    <property type="entry name" value="ADAM METALLOPROTEASE"/>
    <property type="match status" value="1"/>
</dbReference>
<organism evidence="10 11">
    <name type="scientific">Sinanodonta woodiana</name>
    <name type="common">Chinese pond mussel</name>
    <name type="synonym">Anodonta woodiana</name>
    <dbReference type="NCBI Taxonomy" id="1069815"/>
    <lineage>
        <taxon>Eukaryota</taxon>
        <taxon>Metazoa</taxon>
        <taxon>Spiralia</taxon>
        <taxon>Lophotrochozoa</taxon>
        <taxon>Mollusca</taxon>
        <taxon>Bivalvia</taxon>
        <taxon>Autobranchia</taxon>
        <taxon>Heteroconchia</taxon>
        <taxon>Palaeoheterodonta</taxon>
        <taxon>Unionida</taxon>
        <taxon>Unionoidea</taxon>
        <taxon>Unionidae</taxon>
        <taxon>Unioninae</taxon>
        <taxon>Sinanodonta</taxon>
    </lineage>
</organism>
<feature type="binding site" evidence="8">
    <location>
        <position position="41"/>
    </location>
    <ligand>
        <name>Zn(2+)</name>
        <dbReference type="ChEBI" id="CHEBI:29105"/>
        <note>catalytic</note>
    </ligand>
</feature>
<keyword evidence="1" id="KW-0645">Protease</keyword>
<protein>
    <recommendedName>
        <fullName evidence="9">Peptidase M12B domain-containing protein</fullName>
    </recommendedName>
</protein>
<keyword evidence="5" id="KW-0482">Metalloprotease</keyword>
<evidence type="ECO:0000256" key="3">
    <source>
        <dbReference type="ARBA" id="ARBA00022801"/>
    </source>
</evidence>
<evidence type="ECO:0000256" key="5">
    <source>
        <dbReference type="ARBA" id="ARBA00023049"/>
    </source>
</evidence>
<evidence type="ECO:0000256" key="1">
    <source>
        <dbReference type="ARBA" id="ARBA00022670"/>
    </source>
</evidence>
<keyword evidence="2 8" id="KW-0479">Metal-binding</keyword>
<evidence type="ECO:0000256" key="7">
    <source>
        <dbReference type="ARBA" id="ARBA00023180"/>
    </source>
</evidence>
<dbReference type="Pfam" id="PF17771">
    <property type="entry name" value="ADAMTS_CR_2"/>
    <property type="match status" value="1"/>
</dbReference>
<dbReference type="InterPro" id="IPR041645">
    <property type="entry name" value="ADAMTS_CR_2"/>
</dbReference>
<dbReference type="GO" id="GO:0006508">
    <property type="term" value="P:proteolysis"/>
    <property type="evidence" value="ECO:0007669"/>
    <property type="project" value="UniProtKB-KW"/>
</dbReference>
<evidence type="ECO:0000313" key="11">
    <source>
        <dbReference type="Proteomes" id="UP001634394"/>
    </source>
</evidence>
<feature type="binding site" evidence="8">
    <location>
        <position position="35"/>
    </location>
    <ligand>
        <name>Zn(2+)</name>
        <dbReference type="ChEBI" id="CHEBI:29105"/>
        <note>catalytic</note>
    </ligand>
</feature>
<dbReference type="PANTHER" id="PTHR11905">
    <property type="entry name" value="ADAM A DISINTEGRIN AND METALLOPROTEASE DOMAIN"/>
    <property type="match status" value="1"/>
</dbReference>
<keyword evidence="3" id="KW-0378">Hydrolase</keyword>
<feature type="domain" description="Peptidase M12B" evidence="9">
    <location>
        <begin position="1"/>
        <end position="94"/>
    </location>
</feature>
<keyword evidence="4 8" id="KW-0862">Zinc</keyword>
<dbReference type="AlphaFoldDB" id="A0ABD3VKB6"/>
<gene>
    <name evidence="10" type="ORF">ACJMK2_007516</name>
</gene>
<sequence length="177" mass="19707">RSITGGICDAGRRVSIVHVTDFDKTTRTAAHALGHALGALHDGEYAYSTCRPEHKFIMSPSPPVFKTGFRYGLNPWTFSDCSVGSFRETLVKKRCLHTKHVLDYDILEEFHRILRTPPGIKYSTNQQCVFSNGHGSRYSGKKLENICSAMTCTDSATNKWNNRYITAATGTVCGQNK</sequence>
<comment type="caution">
    <text evidence="8">Lacks conserved residue(s) required for the propagation of feature annotation.</text>
</comment>
<reference evidence="10 11" key="1">
    <citation type="submission" date="2024-11" db="EMBL/GenBank/DDBJ databases">
        <title>Chromosome-level genome assembly of the freshwater bivalve Anodonta woodiana.</title>
        <authorList>
            <person name="Chen X."/>
        </authorList>
    </citation>
    <scope>NUCLEOTIDE SEQUENCE [LARGE SCALE GENOMIC DNA]</scope>
    <source>
        <strain evidence="10">MN2024</strain>
        <tissue evidence="10">Gills</tissue>
    </source>
</reference>
<dbReference type="Proteomes" id="UP001634394">
    <property type="component" value="Unassembled WGS sequence"/>
</dbReference>
<accession>A0ABD3VKB6</accession>
<evidence type="ECO:0000259" key="9">
    <source>
        <dbReference type="PROSITE" id="PS50215"/>
    </source>
</evidence>
<keyword evidence="11" id="KW-1185">Reference proteome</keyword>
<evidence type="ECO:0000256" key="2">
    <source>
        <dbReference type="ARBA" id="ARBA00022723"/>
    </source>
</evidence>
<dbReference type="PROSITE" id="PS50215">
    <property type="entry name" value="ADAM_MEPRO"/>
    <property type="match status" value="1"/>
</dbReference>
<dbReference type="Gene3D" id="3.40.390.10">
    <property type="entry name" value="Collagenase (Catalytic Domain)"/>
    <property type="match status" value="1"/>
</dbReference>
<dbReference type="GO" id="GO:0046872">
    <property type="term" value="F:metal ion binding"/>
    <property type="evidence" value="ECO:0007669"/>
    <property type="project" value="UniProtKB-KW"/>
</dbReference>
<proteinExistence type="predicted"/>